<comment type="similarity">
    <text evidence="2 9">Belongs to the ABC-2 integral membrane protein family.</text>
</comment>
<evidence type="ECO:0000259" key="10">
    <source>
        <dbReference type="PROSITE" id="PS51012"/>
    </source>
</evidence>
<keyword evidence="8 9" id="KW-0472">Membrane</keyword>
<gene>
    <name evidence="11" type="ORF">MYP_1007</name>
</gene>
<evidence type="ECO:0000256" key="3">
    <source>
        <dbReference type="ARBA" id="ARBA00022448"/>
    </source>
</evidence>
<dbReference type="Pfam" id="PF01061">
    <property type="entry name" value="ABC2_membrane"/>
    <property type="match status" value="1"/>
</dbReference>
<dbReference type="EMBL" id="BBLT01000002">
    <property type="protein sequence ID" value="GAL83779.1"/>
    <property type="molecule type" value="Genomic_DNA"/>
</dbReference>
<comment type="subcellular location">
    <subcellularLocation>
        <location evidence="1">Cell inner membrane</location>
        <topology evidence="1">Multi-pass membrane protein</topology>
    </subcellularLocation>
    <subcellularLocation>
        <location evidence="9">Cell membrane</location>
        <topology evidence="9">Multi-pass membrane protein</topology>
    </subcellularLocation>
</comment>
<evidence type="ECO:0000256" key="1">
    <source>
        <dbReference type="ARBA" id="ARBA00004429"/>
    </source>
</evidence>
<keyword evidence="7 9" id="KW-1133">Transmembrane helix</keyword>
<evidence type="ECO:0000256" key="2">
    <source>
        <dbReference type="ARBA" id="ARBA00007783"/>
    </source>
</evidence>
<dbReference type="PROSITE" id="PS51012">
    <property type="entry name" value="ABC_TM2"/>
    <property type="match status" value="1"/>
</dbReference>
<keyword evidence="12" id="KW-1185">Reference proteome</keyword>
<dbReference type="InterPro" id="IPR047817">
    <property type="entry name" value="ABC2_TM_bact-type"/>
</dbReference>
<dbReference type="GO" id="GO:0140359">
    <property type="term" value="F:ABC-type transporter activity"/>
    <property type="evidence" value="ECO:0007669"/>
    <property type="project" value="InterPro"/>
</dbReference>
<dbReference type="eggNOG" id="COG1682">
    <property type="taxonomic scope" value="Bacteria"/>
</dbReference>
<sequence>MESTNYHSDIEYEIKPAGKLDLNFKELWQYKELFYFFTWRDIKVKYKQAYLGILWVVLQPLFMMMVFSFFFGKVLRVPSDGIPYPIFVYSGMMFWNIFSSGLSSSGDCLVSNANIIKKIYFPRLVIPISVIFVSVFDFIITFALFIGLILFLQIKIDYLKFIELFPLAFLITIVTTFGLGTLLSALNVKYRDFKYIIPFLIQATLFITPVIYPISVLPFPWIKYVLALNPLTGAIALSRAAIAGNVIDWNIIMISVVTSLLLLVAGLLVFKRTEAYFADLA</sequence>
<dbReference type="STRING" id="153721.MYP_1007"/>
<evidence type="ECO:0000256" key="4">
    <source>
        <dbReference type="ARBA" id="ARBA00022475"/>
    </source>
</evidence>
<dbReference type="RefSeq" id="WP_045459421.1">
    <property type="nucleotide sequence ID" value="NZ_BBLT01000002.1"/>
</dbReference>
<protein>
    <recommendedName>
        <fullName evidence="9">Transport permease protein</fullName>
    </recommendedName>
</protein>
<comment type="caution">
    <text evidence="11">The sequence shown here is derived from an EMBL/GenBank/DDBJ whole genome shotgun (WGS) entry which is preliminary data.</text>
</comment>
<feature type="transmembrane region" description="Helical" evidence="9">
    <location>
        <begin position="82"/>
        <end position="103"/>
    </location>
</feature>
<dbReference type="Proteomes" id="UP000030185">
    <property type="component" value="Unassembled WGS sequence"/>
</dbReference>
<feature type="domain" description="ABC transmembrane type-2" evidence="10">
    <location>
        <begin position="51"/>
        <end position="273"/>
    </location>
</feature>
<keyword evidence="5" id="KW-0997">Cell inner membrane</keyword>
<dbReference type="PANTHER" id="PTHR30413">
    <property type="entry name" value="INNER MEMBRANE TRANSPORT PERMEASE"/>
    <property type="match status" value="1"/>
</dbReference>
<dbReference type="GO" id="GO:0043190">
    <property type="term" value="C:ATP-binding cassette (ABC) transporter complex"/>
    <property type="evidence" value="ECO:0007669"/>
    <property type="project" value="InterPro"/>
</dbReference>
<dbReference type="InterPro" id="IPR000412">
    <property type="entry name" value="ABC_2_transport"/>
</dbReference>
<feature type="transmembrane region" description="Helical" evidence="9">
    <location>
        <begin position="164"/>
        <end position="183"/>
    </location>
</feature>
<dbReference type="GO" id="GO:0015920">
    <property type="term" value="P:lipopolysaccharide transport"/>
    <property type="evidence" value="ECO:0007669"/>
    <property type="project" value="TreeGrafter"/>
</dbReference>
<evidence type="ECO:0000313" key="12">
    <source>
        <dbReference type="Proteomes" id="UP000030185"/>
    </source>
</evidence>
<organism evidence="11 12">
    <name type="scientific">Sporocytophaga myxococcoides</name>
    <dbReference type="NCBI Taxonomy" id="153721"/>
    <lineage>
        <taxon>Bacteria</taxon>
        <taxon>Pseudomonadati</taxon>
        <taxon>Bacteroidota</taxon>
        <taxon>Cytophagia</taxon>
        <taxon>Cytophagales</taxon>
        <taxon>Cytophagaceae</taxon>
        <taxon>Sporocytophaga</taxon>
    </lineage>
</organism>
<dbReference type="InterPro" id="IPR013525">
    <property type="entry name" value="ABC2_TM"/>
</dbReference>
<dbReference type="AlphaFoldDB" id="A0A098LBK9"/>
<keyword evidence="4 9" id="KW-1003">Cell membrane</keyword>
<feature type="transmembrane region" description="Helical" evidence="9">
    <location>
        <begin position="249"/>
        <end position="270"/>
    </location>
</feature>
<reference evidence="11 12" key="1">
    <citation type="submission" date="2014-09" db="EMBL/GenBank/DDBJ databases">
        <title>Sporocytophaga myxococcoides PG-01 genome sequencing.</title>
        <authorList>
            <person name="Liu L."/>
            <person name="Gao P.J."/>
            <person name="Chen G.J."/>
            <person name="Wang L.S."/>
        </authorList>
    </citation>
    <scope>NUCLEOTIDE SEQUENCE [LARGE SCALE GENOMIC DNA]</scope>
    <source>
        <strain evidence="11 12">PG-01</strain>
    </source>
</reference>
<evidence type="ECO:0000256" key="7">
    <source>
        <dbReference type="ARBA" id="ARBA00022989"/>
    </source>
</evidence>
<proteinExistence type="inferred from homology"/>
<feature type="transmembrane region" description="Helical" evidence="9">
    <location>
        <begin position="49"/>
        <end position="70"/>
    </location>
</feature>
<name>A0A098LBK9_9BACT</name>
<dbReference type="PANTHER" id="PTHR30413:SF8">
    <property type="entry name" value="TRANSPORT PERMEASE PROTEIN"/>
    <property type="match status" value="1"/>
</dbReference>
<feature type="transmembrane region" description="Helical" evidence="9">
    <location>
        <begin position="195"/>
        <end position="215"/>
    </location>
</feature>
<keyword evidence="6 9" id="KW-0812">Transmembrane</keyword>
<dbReference type="OrthoDB" id="9786910at2"/>
<keyword evidence="3 9" id="KW-0813">Transport</keyword>
<feature type="transmembrane region" description="Helical" evidence="9">
    <location>
        <begin position="124"/>
        <end position="152"/>
    </location>
</feature>
<evidence type="ECO:0000256" key="6">
    <source>
        <dbReference type="ARBA" id="ARBA00022692"/>
    </source>
</evidence>
<evidence type="ECO:0000313" key="11">
    <source>
        <dbReference type="EMBL" id="GAL83779.1"/>
    </source>
</evidence>
<evidence type="ECO:0000256" key="9">
    <source>
        <dbReference type="RuleBase" id="RU361157"/>
    </source>
</evidence>
<evidence type="ECO:0000256" key="5">
    <source>
        <dbReference type="ARBA" id="ARBA00022519"/>
    </source>
</evidence>
<evidence type="ECO:0000256" key="8">
    <source>
        <dbReference type="ARBA" id="ARBA00023136"/>
    </source>
</evidence>
<accession>A0A098LBK9</accession>
<dbReference type="PRINTS" id="PR00164">
    <property type="entry name" value="ABC2TRNSPORT"/>
</dbReference>